<dbReference type="EMBL" id="FNPZ01000003">
    <property type="protein sequence ID" value="SDZ33201.1"/>
    <property type="molecule type" value="Genomic_DNA"/>
</dbReference>
<dbReference type="AlphaFoldDB" id="A0A1H3S6R8"/>
<dbReference type="Proteomes" id="UP000198891">
    <property type="component" value="Unassembled WGS sequence"/>
</dbReference>
<feature type="transmembrane region" description="Helical" evidence="1">
    <location>
        <begin position="63"/>
        <end position="88"/>
    </location>
</feature>
<organism evidence="2 3">
    <name type="scientific">Herbiconiux ginsengi</name>
    <dbReference type="NCBI Taxonomy" id="381665"/>
    <lineage>
        <taxon>Bacteria</taxon>
        <taxon>Bacillati</taxon>
        <taxon>Actinomycetota</taxon>
        <taxon>Actinomycetes</taxon>
        <taxon>Micrococcales</taxon>
        <taxon>Microbacteriaceae</taxon>
        <taxon>Herbiconiux</taxon>
    </lineage>
</organism>
<name>A0A1H3S6R8_9MICO</name>
<evidence type="ECO:0000313" key="2">
    <source>
        <dbReference type="EMBL" id="SDZ33201.1"/>
    </source>
</evidence>
<dbReference type="RefSeq" id="WP_092555764.1">
    <property type="nucleotide sequence ID" value="NZ_FNPZ01000003.1"/>
</dbReference>
<feature type="transmembrane region" description="Helical" evidence="1">
    <location>
        <begin position="128"/>
        <end position="149"/>
    </location>
</feature>
<feature type="transmembrane region" description="Helical" evidence="1">
    <location>
        <begin position="161"/>
        <end position="183"/>
    </location>
</feature>
<sequence>MTSEHTSDAGSAAAAGRPALTWRYSLIVVAAALVAVVAVRWAIVLLGDVLRRQAEEASPNSWAGVGVALLMLGVAQLATVLILALGVPIALLRRSGSRRFVWAFEAVLVLFVLILIAGYGFAAFGFPFVFGGVELGFFVFFALPLLWVVPAFAASLIPVRAAGVVVAAGLAASLASWAVTAIAGGAEQAAYNAAYHGPVFVPAGDPDELLDGYDLGWVELPDEYGGGSTPSMQLTFSSESGTGGGFFVEFYDGHEHDPCAYGCDIVGSALGGAVTHNEATPTYYDVTLDSGTVRVSGLSEEQALTVLGGLREASIDEFAGLR</sequence>
<proteinExistence type="predicted"/>
<evidence type="ECO:0000313" key="3">
    <source>
        <dbReference type="Proteomes" id="UP000198891"/>
    </source>
</evidence>
<keyword evidence="3" id="KW-1185">Reference proteome</keyword>
<keyword evidence="1" id="KW-1133">Transmembrane helix</keyword>
<keyword evidence="1" id="KW-0812">Transmembrane</keyword>
<accession>A0A1H3S6R8</accession>
<protein>
    <submittedName>
        <fullName evidence="2">Uncharacterized protein</fullName>
    </submittedName>
</protein>
<feature type="transmembrane region" description="Helical" evidence="1">
    <location>
        <begin position="24"/>
        <end position="43"/>
    </location>
</feature>
<evidence type="ECO:0000256" key="1">
    <source>
        <dbReference type="SAM" id="Phobius"/>
    </source>
</evidence>
<gene>
    <name evidence="2" type="ORF">SAMN05216554_3326</name>
</gene>
<keyword evidence="1" id="KW-0472">Membrane</keyword>
<feature type="transmembrane region" description="Helical" evidence="1">
    <location>
        <begin position="100"/>
        <end position="122"/>
    </location>
</feature>
<reference evidence="2 3" key="1">
    <citation type="submission" date="2016-10" db="EMBL/GenBank/DDBJ databases">
        <authorList>
            <person name="de Groot N.N."/>
        </authorList>
    </citation>
    <scope>NUCLEOTIDE SEQUENCE [LARGE SCALE GENOMIC DNA]</scope>
    <source>
        <strain evidence="2 3">CGMCC 4.3491</strain>
    </source>
</reference>